<evidence type="ECO:0000313" key="2">
    <source>
        <dbReference type="EMBL" id="ETS61877.1"/>
    </source>
</evidence>
<keyword evidence="3" id="KW-1185">Reference proteome</keyword>
<evidence type="ECO:0000256" key="1">
    <source>
        <dbReference type="SAM" id="MobiDB-lite"/>
    </source>
</evidence>
<name>W3VM58_MOEAP</name>
<organism evidence="2 3">
    <name type="scientific">Moesziomyces aphidis</name>
    <name type="common">Pseudozyma aphidis</name>
    <dbReference type="NCBI Taxonomy" id="84754"/>
    <lineage>
        <taxon>Eukaryota</taxon>
        <taxon>Fungi</taxon>
        <taxon>Dikarya</taxon>
        <taxon>Basidiomycota</taxon>
        <taxon>Ustilaginomycotina</taxon>
        <taxon>Ustilaginomycetes</taxon>
        <taxon>Ustilaginales</taxon>
        <taxon>Ustilaginaceae</taxon>
        <taxon>Moesziomyces</taxon>
    </lineage>
</organism>
<comment type="caution">
    <text evidence="2">The sequence shown here is derived from an EMBL/GenBank/DDBJ whole genome shotgun (WGS) entry which is preliminary data.</text>
</comment>
<evidence type="ECO:0000313" key="3">
    <source>
        <dbReference type="Proteomes" id="UP000019462"/>
    </source>
</evidence>
<accession>W3VM58</accession>
<feature type="compositionally biased region" description="Acidic residues" evidence="1">
    <location>
        <begin position="1"/>
        <end position="15"/>
    </location>
</feature>
<dbReference type="HOGENOM" id="CLU_1107508_0_0_1"/>
<dbReference type="EMBL" id="AWNI01000013">
    <property type="protein sequence ID" value="ETS61877.1"/>
    <property type="molecule type" value="Genomic_DNA"/>
</dbReference>
<dbReference type="AlphaFoldDB" id="W3VM58"/>
<reference evidence="2 3" key="1">
    <citation type="journal article" date="2014" name="Genome Announc.">
        <title>Genome sequence of the basidiomycetous fungus Pseudozyma aphidis DSM70725, an efficient producer of biosurfactant mannosylerythritol lipids.</title>
        <authorList>
            <person name="Lorenz S."/>
            <person name="Guenther M."/>
            <person name="Grumaz C."/>
            <person name="Rupp S."/>
            <person name="Zibek S."/>
            <person name="Sohn K."/>
        </authorList>
    </citation>
    <scope>NUCLEOTIDE SEQUENCE [LARGE SCALE GENOMIC DNA]</scope>
    <source>
        <strain evidence="3">ATCC 32657 / CBS 517.83 / DSM 70725 / JCM 10318 / NBRC 10182 / NRRL Y-7954 / St-0401</strain>
    </source>
</reference>
<protein>
    <submittedName>
        <fullName evidence="2">Uncharacterized protein</fullName>
    </submittedName>
</protein>
<sequence>MMRPDDDDGNDDGAPDNDYATNDDGASDDDHASHDGVDLSFLFKSISSLILEERFPTQHARVDASPEGTPISDDDEMTFETPRGRSIEAAHVGTAHAPAPVPAPSHGAVRVDSQGYYLPSQTEYSSKYLLGPEDFKEVGGTANEPATIGLVVLILKNDWNHKVGKAKFKIVHIDSGDGKKSARDGKKTHLYVDNDSDLYRIKFQGSTWDRGAIARLHDVSFELKSGRPIQDGSQILDSPCSRCVRRDIWSL</sequence>
<proteinExistence type="predicted"/>
<gene>
    <name evidence="2" type="ORF">PaG_03986</name>
</gene>
<feature type="region of interest" description="Disordered" evidence="1">
    <location>
        <begin position="1"/>
        <end position="34"/>
    </location>
</feature>
<dbReference type="Proteomes" id="UP000019462">
    <property type="component" value="Unassembled WGS sequence"/>
</dbReference>